<proteinExistence type="predicted"/>
<dbReference type="InterPro" id="IPR013494">
    <property type="entry name" value="CHP02678"/>
</dbReference>
<dbReference type="AlphaFoldDB" id="A0A2N3Y7B5"/>
<reference evidence="1" key="1">
    <citation type="submission" date="2017-12" db="EMBL/GenBank/DDBJ databases">
        <title>Sequencing the genomes of 1000 Actinobacteria strains.</title>
        <authorList>
            <person name="Klenk H.-P."/>
        </authorList>
    </citation>
    <scope>NUCLEOTIDE SEQUENCE [LARGE SCALE GENOMIC DNA]</scope>
    <source>
        <strain evidence="1">DSM 44228</strain>
    </source>
</reference>
<gene>
    <name evidence="1" type="ORF">A8926_6969</name>
</gene>
<accession>A0A2N3Y7B5</accession>
<dbReference type="Proteomes" id="UP000233786">
    <property type="component" value="Unassembled WGS sequence"/>
</dbReference>
<keyword evidence="2" id="KW-1185">Reference proteome</keyword>
<dbReference type="EMBL" id="PJNB01000001">
    <property type="protein sequence ID" value="PKW18836.1"/>
    <property type="molecule type" value="Genomic_DNA"/>
</dbReference>
<name>A0A2N3Y7B5_SACSN</name>
<dbReference type="OrthoDB" id="188354at2"/>
<evidence type="ECO:0000313" key="1">
    <source>
        <dbReference type="EMBL" id="PKW18836.1"/>
    </source>
</evidence>
<organism evidence="1 2">
    <name type="scientific">Saccharopolyspora spinosa</name>
    <dbReference type="NCBI Taxonomy" id="60894"/>
    <lineage>
        <taxon>Bacteria</taxon>
        <taxon>Bacillati</taxon>
        <taxon>Actinomycetota</taxon>
        <taxon>Actinomycetes</taxon>
        <taxon>Pseudonocardiales</taxon>
        <taxon>Pseudonocardiaceae</taxon>
        <taxon>Saccharopolyspora</taxon>
    </lineage>
</organism>
<dbReference type="NCBIfam" id="TIGR02678">
    <property type="entry name" value="TIGR02678 family protein"/>
    <property type="match status" value="1"/>
</dbReference>
<evidence type="ECO:0000313" key="2">
    <source>
        <dbReference type="Proteomes" id="UP000233786"/>
    </source>
</evidence>
<protein>
    <submittedName>
        <fullName evidence="1">Uncharacterized protein (TIGR02678 family)</fullName>
    </submittedName>
</protein>
<sequence>MSNLNNQLVRQETEEVARGIRLLLAKPLLTAAADDDGFELVRRRRDPIVKWFDYYCGWRAHVEPRLGYARLSKVTDHPDPSRPARRLRSSRAPFDRRRYTLLCVAAAELLAAPVTTIGLLADRMVQATAAEPELPTFDPTRRDERSAYVDSLKWLERCGAIRPVDGSTESYLDHADAKVLYQIDTTLLVRLLAAPVPPSRLDEQEVAALLAESRYGDASNPDAAVSDNQRNLWLRHSVMRRLVDDPVVYRADLTPAQLGYLASPTGRRIIARGIQQAGCTLEERSDGYLVIDPDTIATDTKFPDDGSHPKVAALLLLDKLNEAEDWLPAGQLVFAATELLDRFRSWGKAYRSDGGAQRLAHDAVEILCAFGLAERRDDGATCARPAAARYAVERIRTDEAGHR</sequence>
<dbReference type="STRING" id="994479.GCA_000194155_04989"/>
<dbReference type="RefSeq" id="WP_010310428.1">
    <property type="nucleotide sequence ID" value="NZ_CP061007.1"/>
</dbReference>
<comment type="caution">
    <text evidence="1">The sequence shown here is derived from an EMBL/GenBank/DDBJ whole genome shotgun (WGS) entry which is preliminary data.</text>
</comment>
<dbReference type="Pfam" id="PF09661">
    <property type="entry name" value="DUF2398"/>
    <property type="match status" value="1"/>
</dbReference>